<sequence length="198" mass="20567">MEAERVAAVAAAAAAAAPHHPPTSTSAASTSAVRQEFGLMAHHFDRPHHLGPPGGGLIDEEQRAQILREDFERARYFGMHPHLPAGSHLTSPSHAATAAHLEQLHPGLLSHSIQHGASPASQHHAGLYARIGHLNPHHVPNGILAKTPAGLVGALAVGAPPPLIPSITSRSSTPPRSSRLGGPGDLALYSAHKDGESR</sequence>
<comment type="caution">
    <text evidence="1">The sequence shown here is derived from an EMBL/GenBank/DDBJ whole genome shotgun (WGS) entry which is preliminary data.</text>
</comment>
<dbReference type="EMBL" id="CM024806">
    <property type="protein sequence ID" value="KAG8008787.1"/>
    <property type="molecule type" value="Genomic_DNA"/>
</dbReference>
<reference evidence="1" key="1">
    <citation type="submission" date="2020-04" db="EMBL/GenBank/DDBJ databases">
        <title>A chromosome-scale assembly and high-density genetic map of the yellow drum (Nibea albiflora) genome.</title>
        <authorList>
            <person name="Xu D."/>
            <person name="Zhang W."/>
            <person name="Chen R."/>
            <person name="Tan P."/>
            <person name="Wang L."/>
            <person name="Song H."/>
            <person name="Tian L."/>
            <person name="Zhu Q."/>
            <person name="Wang B."/>
        </authorList>
    </citation>
    <scope>NUCLEOTIDE SEQUENCE</scope>
    <source>
        <strain evidence="1">ZJHYS-2018</strain>
    </source>
</reference>
<evidence type="ECO:0000313" key="1">
    <source>
        <dbReference type="EMBL" id="KAG8008787.1"/>
    </source>
</evidence>
<gene>
    <name evidence="1" type="ORF">GBF38_010412</name>
</gene>
<organism evidence="1 2">
    <name type="scientific">Nibea albiflora</name>
    <name type="common">Yellow drum</name>
    <name type="synonym">Corvina albiflora</name>
    <dbReference type="NCBI Taxonomy" id="240163"/>
    <lineage>
        <taxon>Eukaryota</taxon>
        <taxon>Metazoa</taxon>
        <taxon>Chordata</taxon>
        <taxon>Craniata</taxon>
        <taxon>Vertebrata</taxon>
        <taxon>Euteleostomi</taxon>
        <taxon>Actinopterygii</taxon>
        <taxon>Neopterygii</taxon>
        <taxon>Teleostei</taxon>
        <taxon>Neoteleostei</taxon>
        <taxon>Acanthomorphata</taxon>
        <taxon>Eupercaria</taxon>
        <taxon>Sciaenidae</taxon>
        <taxon>Nibea</taxon>
    </lineage>
</organism>
<protein>
    <submittedName>
        <fullName evidence="1">Uncharacterized protein</fullName>
    </submittedName>
</protein>
<accession>A0ACB7F3Q2</accession>
<name>A0ACB7F3Q2_NIBAL</name>
<keyword evidence="2" id="KW-1185">Reference proteome</keyword>
<dbReference type="Proteomes" id="UP000805704">
    <property type="component" value="Chromosome 18"/>
</dbReference>
<evidence type="ECO:0000313" key="2">
    <source>
        <dbReference type="Proteomes" id="UP000805704"/>
    </source>
</evidence>
<proteinExistence type="predicted"/>